<accession>A0A811KXU4</accession>
<evidence type="ECO:0000256" key="1">
    <source>
        <dbReference type="SAM" id="Phobius"/>
    </source>
</evidence>
<dbReference type="Proteomes" id="UP000783686">
    <property type="component" value="Unassembled WGS sequence"/>
</dbReference>
<gene>
    <name evidence="2" type="ORF">BOKJ2_LOCUS8862</name>
</gene>
<reference evidence="2" key="1">
    <citation type="submission" date="2020-09" db="EMBL/GenBank/DDBJ databases">
        <authorList>
            <person name="Kikuchi T."/>
        </authorList>
    </citation>
    <scope>NUCLEOTIDE SEQUENCE</scope>
    <source>
        <strain evidence="2">SH1</strain>
    </source>
</reference>
<keyword evidence="3" id="KW-1185">Reference proteome</keyword>
<dbReference type="EMBL" id="CAJFCW020000004">
    <property type="protein sequence ID" value="CAG9113452.1"/>
    <property type="molecule type" value="Genomic_DNA"/>
</dbReference>
<evidence type="ECO:0000313" key="2">
    <source>
        <dbReference type="EMBL" id="CAD5220274.1"/>
    </source>
</evidence>
<feature type="transmembrane region" description="Helical" evidence="1">
    <location>
        <begin position="23"/>
        <end position="48"/>
    </location>
</feature>
<evidence type="ECO:0000313" key="3">
    <source>
        <dbReference type="Proteomes" id="UP000614601"/>
    </source>
</evidence>
<feature type="transmembrane region" description="Helical" evidence="1">
    <location>
        <begin position="60"/>
        <end position="80"/>
    </location>
</feature>
<comment type="caution">
    <text evidence="2">The sequence shown here is derived from an EMBL/GenBank/DDBJ whole genome shotgun (WGS) entry which is preliminary data.</text>
</comment>
<dbReference type="Proteomes" id="UP000614601">
    <property type="component" value="Unassembled WGS sequence"/>
</dbReference>
<evidence type="ECO:0008006" key="4">
    <source>
        <dbReference type="Google" id="ProtNLM"/>
    </source>
</evidence>
<sequence length="165" mass="19055">MLRRISHCMSEHTKQAQRQVQRIVYVQVSYPVMALFIPMTVLPIVSLLQLNIPYIGKFEAITRTTPLFNSLAVIWCVPLYRNTILKIFGKRFVQHQYKHSITNLNNYVRINNVIGITRLQIVPKALFERKLAPLPPIGTRKLVNEDLDVNDLYLGNMKSIIPDSP</sequence>
<keyword evidence="1" id="KW-1133">Transmembrane helix</keyword>
<dbReference type="InterPro" id="IPR019428">
    <property type="entry name" value="7TM_GPCR_serpentine_rcpt_Str"/>
</dbReference>
<dbReference type="EMBL" id="CAJFDH010000004">
    <property type="protein sequence ID" value="CAD5220274.1"/>
    <property type="molecule type" value="Genomic_DNA"/>
</dbReference>
<protein>
    <recommendedName>
        <fullName evidence="4">G protein-coupled receptor</fullName>
    </recommendedName>
</protein>
<name>A0A811KXU4_9BILA</name>
<proteinExistence type="predicted"/>
<organism evidence="2 3">
    <name type="scientific">Bursaphelenchus okinawaensis</name>
    <dbReference type="NCBI Taxonomy" id="465554"/>
    <lineage>
        <taxon>Eukaryota</taxon>
        <taxon>Metazoa</taxon>
        <taxon>Ecdysozoa</taxon>
        <taxon>Nematoda</taxon>
        <taxon>Chromadorea</taxon>
        <taxon>Rhabditida</taxon>
        <taxon>Tylenchina</taxon>
        <taxon>Tylenchomorpha</taxon>
        <taxon>Aphelenchoidea</taxon>
        <taxon>Aphelenchoididae</taxon>
        <taxon>Bursaphelenchus</taxon>
    </lineage>
</organism>
<dbReference type="Pfam" id="PF10326">
    <property type="entry name" value="7TM_GPCR_Str"/>
    <property type="match status" value="1"/>
</dbReference>
<dbReference type="AlphaFoldDB" id="A0A811KXU4"/>
<keyword evidence="1" id="KW-0812">Transmembrane</keyword>
<keyword evidence="1" id="KW-0472">Membrane</keyword>